<feature type="signal peptide" evidence="6">
    <location>
        <begin position="1"/>
        <end position="25"/>
    </location>
</feature>
<dbReference type="InterPro" id="IPR006311">
    <property type="entry name" value="TAT_signal"/>
</dbReference>
<dbReference type="InterPro" id="IPR013189">
    <property type="entry name" value="Glyco_hydro_32_C"/>
</dbReference>
<proteinExistence type="inferred from homology"/>
<keyword evidence="6" id="KW-0732">Signal</keyword>
<dbReference type="AlphaFoldDB" id="A0A1H6AA38"/>
<dbReference type="InterPro" id="IPR023296">
    <property type="entry name" value="Glyco_hydro_beta-prop_sf"/>
</dbReference>
<dbReference type="PROSITE" id="PS00609">
    <property type="entry name" value="GLYCOSYL_HYDROL_F32"/>
    <property type="match status" value="1"/>
</dbReference>
<sequence>MSATRRQFLASAAALAATPRLLAQAATAADPLRPRYHLMPAHAWMNDPNGPIYWAGKYHLFFQVNARGGADWGDISWAHAVSPDMVHWTLLANVLEPAGTGSAVAAGPGDPDSYGVFSGSAIADGDRALFFYTAVSKSPEDLKTISDPGTSLREQQVVAISRGDLTTFTRQHKPLLPSPPAELQPIAGFRDPTVWREGSVWWMAVGSGTKDKAGVVLLYKATKPTGDDADWTYVGPLYTAPGNGKQTPDTVGAGTMFECPDFFALDGHHVLLYSTEGKVYWLTGTLDKATMRFTPGKRGLLDSGAFYAPKSFEGPHGERVLWGWIPERRPKEEYIAAGWSGVMSLPRVLHVDADGNLTMRVAPQVEQLAGRMKPIGSGATVPGLQTKIEAKLHDGGALTLRMGEIDALKITCQGNTLHVEDRAIELSRPDATLILYVDASVIEIFVGDLAAHTARVYPRLTPGASLRVTLTSGEGRMAIMQAAEPRVAVASKR</sequence>
<dbReference type="PROSITE" id="PS51318">
    <property type="entry name" value="TAT"/>
    <property type="match status" value="1"/>
</dbReference>
<keyword evidence="4 5" id="KW-0326">Glycosidase</keyword>
<feature type="domain" description="Glycosyl hydrolase family 32 N-terminal" evidence="7">
    <location>
        <begin position="37"/>
        <end position="357"/>
    </location>
</feature>
<dbReference type="Pfam" id="PF08244">
    <property type="entry name" value="Glyco_hydro_32C"/>
    <property type="match status" value="1"/>
</dbReference>
<evidence type="ECO:0000259" key="8">
    <source>
        <dbReference type="Pfam" id="PF08244"/>
    </source>
</evidence>
<dbReference type="InterPro" id="IPR001362">
    <property type="entry name" value="Glyco_hydro_32"/>
</dbReference>
<evidence type="ECO:0000256" key="1">
    <source>
        <dbReference type="ARBA" id="ARBA00009902"/>
    </source>
</evidence>
<dbReference type="RefSeq" id="WP_103933860.1">
    <property type="nucleotide sequence ID" value="NZ_FNVA01000005.1"/>
</dbReference>
<gene>
    <name evidence="9" type="ORF">SAMN05421819_2992</name>
</gene>
<dbReference type="Gene3D" id="2.115.10.20">
    <property type="entry name" value="Glycosyl hydrolase domain, family 43"/>
    <property type="match status" value="1"/>
</dbReference>
<evidence type="ECO:0000313" key="9">
    <source>
        <dbReference type="EMBL" id="SEG44925.1"/>
    </source>
</evidence>
<feature type="chain" id="PRO_5009292432" description="beta-fructofuranosidase" evidence="6">
    <location>
        <begin position="26"/>
        <end position="493"/>
    </location>
</feature>
<dbReference type="SMART" id="SM00640">
    <property type="entry name" value="Glyco_32"/>
    <property type="match status" value="1"/>
</dbReference>
<protein>
    <recommendedName>
        <fullName evidence="2">beta-fructofuranosidase</fullName>
        <ecNumber evidence="2">3.2.1.26</ecNumber>
    </recommendedName>
</protein>
<evidence type="ECO:0000256" key="3">
    <source>
        <dbReference type="ARBA" id="ARBA00022801"/>
    </source>
</evidence>
<evidence type="ECO:0000256" key="6">
    <source>
        <dbReference type="SAM" id="SignalP"/>
    </source>
</evidence>
<dbReference type="InterPro" id="IPR013148">
    <property type="entry name" value="Glyco_hydro_32_N"/>
</dbReference>
<feature type="domain" description="Glycosyl hydrolase family 32 C-terminal" evidence="8">
    <location>
        <begin position="430"/>
        <end position="475"/>
    </location>
</feature>
<comment type="similarity">
    <text evidence="1 5">Belongs to the glycosyl hydrolase 32 family.</text>
</comment>
<keyword evidence="3 5" id="KW-0378">Hydrolase</keyword>
<dbReference type="Pfam" id="PF00251">
    <property type="entry name" value="Glyco_hydro_32N"/>
    <property type="match status" value="1"/>
</dbReference>
<evidence type="ECO:0000256" key="5">
    <source>
        <dbReference type="RuleBase" id="RU362110"/>
    </source>
</evidence>
<keyword evidence="10" id="KW-1185">Reference proteome</keyword>
<organism evidence="9 10">
    <name type="scientific">Bryocella elongata</name>
    <dbReference type="NCBI Taxonomy" id="863522"/>
    <lineage>
        <taxon>Bacteria</taxon>
        <taxon>Pseudomonadati</taxon>
        <taxon>Acidobacteriota</taxon>
        <taxon>Terriglobia</taxon>
        <taxon>Terriglobales</taxon>
        <taxon>Acidobacteriaceae</taxon>
        <taxon>Bryocella</taxon>
    </lineage>
</organism>
<dbReference type="EC" id="3.2.1.26" evidence="2"/>
<dbReference type="PANTHER" id="PTHR43101">
    <property type="entry name" value="BETA-FRUCTOSIDASE"/>
    <property type="match status" value="1"/>
</dbReference>
<dbReference type="PANTHER" id="PTHR43101:SF1">
    <property type="entry name" value="BETA-FRUCTOSIDASE"/>
    <property type="match status" value="1"/>
</dbReference>
<dbReference type="GO" id="GO:0005975">
    <property type="term" value="P:carbohydrate metabolic process"/>
    <property type="evidence" value="ECO:0007669"/>
    <property type="project" value="InterPro"/>
</dbReference>
<evidence type="ECO:0000259" key="7">
    <source>
        <dbReference type="Pfam" id="PF00251"/>
    </source>
</evidence>
<dbReference type="InterPro" id="IPR018053">
    <property type="entry name" value="Glyco_hydro_32_AS"/>
</dbReference>
<name>A0A1H6AA38_9BACT</name>
<dbReference type="GO" id="GO:0004564">
    <property type="term" value="F:beta-fructofuranosidase activity"/>
    <property type="evidence" value="ECO:0007669"/>
    <property type="project" value="UniProtKB-EC"/>
</dbReference>
<dbReference type="InterPro" id="IPR051214">
    <property type="entry name" value="GH32_Enzymes"/>
</dbReference>
<dbReference type="EMBL" id="FNVA01000005">
    <property type="protein sequence ID" value="SEG44925.1"/>
    <property type="molecule type" value="Genomic_DNA"/>
</dbReference>
<accession>A0A1H6AA38</accession>
<evidence type="ECO:0000256" key="4">
    <source>
        <dbReference type="ARBA" id="ARBA00023295"/>
    </source>
</evidence>
<dbReference type="SUPFAM" id="SSF75005">
    <property type="entry name" value="Arabinanase/levansucrase/invertase"/>
    <property type="match status" value="1"/>
</dbReference>
<dbReference type="Proteomes" id="UP000236728">
    <property type="component" value="Unassembled WGS sequence"/>
</dbReference>
<dbReference type="Gene3D" id="2.60.120.560">
    <property type="entry name" value="Exo-inulinase, domain 1"/>
    <property type="match status" value="1"/>
</dbReference>
<dbReference type="CDD" id="cd08996">
    <property type="entry name" value="GH32_FFase"/>
    <property type="match status" value="1"/>
</dbReference>
<dbReference type="OrthoDB" id="9759709at2"/>
<evidence type="ECO:0000256" key="2">
    <source>
        <dbReference type="ARBA" id="ARBA00012758"/>
    </source>
</evidence>
<reference evidence="9 10" key="1">
    <citation type="submission" date="2016-10" db="EMBL/GenBank/DDBJ databases">
        <authorList>
            <person name="de Groot N.N."/>
        </authorList>
    </citation>
    <scope>NUCLEOTIDE SEQUENCE [LARGE SCALE GENOMIC DNA]</scope>
    <source>
        <strain evidence="9 10">DSM 22489</strain>
    </source>
</reference>
<evidence type="ECO:0000313" key="10">
    <source>
        <dbReference type="Proteomes" id="UP000236728"/>
    </source>
</evidence>